<gene>
    <name evidence="2" type="ORF">A0H76_2904</name>
</gene>
<feature type="transmembrane region" description="Helical" evidence="1">
    <location>
        <begin position="15"/>
        <end position="34"/>
    </location>
</feature>
<dbReference type="EMBL" id="LTAI01002156">
    <property type="protein sequence ID" value="ORD92947.1"/>
    <property type="molecule type" value="Genomic_DNA"/>
</dbReference>
<proteinExistence type="predicted"/>
<keyword evidence="1" id="KW-0472">Membrane</keyword>
<accession>A0A1X0Q5K8</accession>
<keyword evidence="1" id="KW-0812">Transmembrane</keyword>
<comment type="caution">
    <text evidence="2">The sequence shown here is derived from an EMBL/GenBank/DDBJ whole genome shotgun (WGS) entry which is preliminary data.</text>
</comment>
<name>A0A1X0Q5K8_9MICR</name>
<evidence type="ECO:0000256" key="1">
    <source>
        <dbReference type="SAM" id="Phobius"/>
    </source>
</evidence>
<evidence type="ECO:0000313" key="2">
    <source>
        <dbReference type="EMBL" id="ORD92947.1"/>
    </source>
</evidence>
<dbReference type="VEuPathDB" id="MicrosporidiaDB:A0H76_2904"/>
<dbReference type="AlphaFoldDB" id="A0A1X0Q5K8"/>
<evidence type="ECO:0000313" key="3">
    <source>
        <dbReference type="Proteomes" id="UP000192501"/>
    </source>
</evidence>
<protein>
    <submittedName>
        <fullName evidence="2">Uncharacterized protein</fullName>
    </submittedName>
</protein>
<organism evidence="2 3">
    <name type="scientific">Hepatospora eriocheir</name>
    <dbReference type="NCBI Taxonomy" id="1081669"/>
    <lineage>
        <taxon>Eukaryota</taxon>
        <taxon>Fungi</taxon>
        <taxon>Fungi incertae sedis</taxon>
        <taxon>Microsporidia</taxon>
        <taxon>Hepatosporidae</taxon>
        <taxon>Hepatospora</taxon>
    </lineage>
</organism>
<reference evidence="2 3" key="1">
    <citation type="journal article" date="2017" name="Environ. Microbiol.">
        <title>Decay of the glycolytic pathway and adaptation to intranuclear parasitism within Enterocytozoonidae microsporidia.</title>
        <authorList>
            <person name="Wiredu Boakye D."/>
            <person name="Jaroenlak P."/>
            <person name="Prachumwat A."/>
            <person name="Williams T.A."/>
            <person name="Bateman K.S."/>
            <person name="Itsathitphaisarn O."/>
            <person name="Sritunyalucksana K."/>
            <person name="Paszkiewicz K.H."/>
            <person name="Moore K.A."/>
            <person name="Stentiford G.D."/>
            <person name="Williams B.A."/>
        </authorList>
    </citation>
    <scope>NUCLEOTIDE SEQUENCE [LARGE SCALE GENOMIC DNA]</scope>
    <source>
        <strain evidence="3">canceri</strain>
    </source>
</reference>
<dbReference type="Proteomes" id="UP000192501">
    <property type="component" value="Unassembled WGS sequence"/>
</dbReference>
<keyword evidence="1" id="KW-1133">Transmembrane helix</keyword>
<sequence>MLNYLISKICSKNKILIYIFLIGFKILGLIFFLYEIYRRLYKKINIFKTERRLLKKVCKV</sequence>